<comment type="caution">
    <text evidence="1">The sequence shown here is derived from an EMBL/GenBank/DDBJ whole genome shotgun (WGS) entry which is preliminary data.</text>
</comment>
<evidence type="ECO:0000313" key="2">
    <source>
        <dbReference type="Proteomes" id="UP001374584"/>
    </source>
</evidence>
<dbReference type="AlphaFoldDB" id="A0AAN9QH15"/>
<keyword evidence="2" id="KW-1185">Reference proteome</keyword>
<dbReference type="Proteomes" id="UP001374584">
    <property type="component" value="Unassembled WGS sequence"/>
</dbReference>
<dbReference type="EMBL" id="JAYMYR010000010">
    <property type="protein sequence ID" value="KAK7335042.1"/>
    <property type="molecule type" value="Genomic_DNA"/>
</dbReference>
<organism evidence="1 2">
    <name type="scientific">Phaseolus coccineus</name>
    <name type="common">Scarlet runner bean</name>
    <name type="synonym">Phaseolus multiflorus</name>
    <dbReference type="NCBI Taxonomy" id="3886"/>
    <lineage>
        <taxon>Eukaryota</taxon>
        <taxon>Viridiplantae</taxon>
        <taxon>Streptophyta</taxon>
        <taxon>Embryophyta</taxon>
        <taxon>Tracheophyta</taxon>
        <taxon>Spermatophyta</taxon>
        <taxon>Magnoliopsida</taxon>
        <taxon>eudicotyledons</taxon>
        <taxon>Gunneridae</taxon>
        <taxon>Pentapetalae</taxon>
        <taxon>rosids</taxon>
        <taxon>fabids</taxon>
        <taxon>Fabales</taxon>
        <taxon>Fabaceae</taxon>
        <taxon>Papilionoideae</taxon>
        <taxon>50 kb inversion clade</taxon>
        <taxon>NPAAA clade</taxon>
        <taxon>indigoferoid/millettioid clade</taxon>
        <taxon>Phaseoleae</taxon>
        <taxon>Phaseolus</taxon>
    </lineage>
</organism>
<sequence>MVTPCTAAFILVYSTRSLKYKKETIVSHCVVELVKEKGIKTAFLSCKYHCSKLKIMHKITKNWLPLSLPPSPNDVVSPTTSFPPLSKLTRTPSGARIARTFNFVLTSSATRDLFIHVPRPGVHPTRRRCSACAWSKARHLERSRGHIRRKFATQDVNVFDAIDMLEKAGEERRAKSESKYVFSLCICKAIYMLSCFAYKLHHLKLKLVYVTKVYPSLELLFLQSKSASIVETLPTVQDKQQGYEMLDHVCWLRHS</sequence>
<reference evidence="1 2" key="1">
    <citation type="submission" date="2024-01" db="EMBL/GenBank/DDBJ databases">
        <title>The genomes of 5 underutilized Papilionoideae crops provide insights into root nodulation and disease resistanc.</title>
        <authorList>
            <person name="Jiang F."/>
        </authorList>
    </citation>
    <scope>NUCLEOTIDE SEQUENCE [LARGE SCALE GENOMIC DNA]</scope>
    <source>
        <strain evidence="1">JINMINGXINNONG_FW02</strain>
        <tissue evidence="1">Leaves</tissue>
    </source>
</reference>
<gene>
    <name evidence="1" type="ORF">VNO80_26812</name>
</gene>
<accession>A0AAN9QH15</accession>
<proteinExistence type="predicted"/>
<name>A0AAN9QH15_PHACN</name>
<evidence type="ECO:0000313" key="1">
    <source>
        <dbReference type="EMBL" id="KAK7335042.1"/>
    </source>
</evidence>
<protein>
    <submittedName>
        <fullName evidence="1">Uncharacterized protein</fullName>
    </submittedName>
</protein>